<dbReference type="Proteomes" id="UP000032427">
    <property type="component" value="Chromosome 1"/>
</dbReference>
<dbReference type="PANTHER" id="PTHR42916">
    <property type="entry name" value="2-SUCCINYL-5-ENOLPYRUVYL-6-HYDROXY-3-CYCLOHEXENE-1-CARBOXYLATE SYNTHASE"/>
    <property type="match status" value="1"/>
</dbReference>
<reference evidence="6" key="1">
    <citation type="submission" date="2014-09" db="EMBL/GenBank/DDBJ databases">
        <authorList>
            <person name="Hjerde E."/>
        </authorList>
    </citation>
    <scope>NUCLEOTIDE SEQUENCE [LARGE SCALE GENOMIC DNA]</scope>
    <source>
        <strain evidence="6">06/09/139</strain>
    </source>
</reference>
<keyword evidence="6" id="KW-1185">Reference proteome</keyword>
<dbReference type="NCBIfam" id="NF008340">
    <property type="entry name" value="PRK11126.1"/>
    <property type="match status" value="1"/>
</dbReference>
<evidence type="ECO:0000313" key="6">
    <source>
        <dbReference type="Proteomes" id="UP000032427"/>
    </source>
</evidence>
<comment type="catalytic activity">
    <reaction evidence="3">
        <text>5-enolpyruvoyl-6-hydroxy-2-succinyl-cyclohex-3-ene-1-carboxylate = (1R,6R)-6-hydroxy-2-succinyl-cyclohexa-2,4-diene-1-carboxylate + pyruvate</text>
        <dbReference type="Rhea" id="RHEA:25597"/>
        <dbReference type="ChEBI" id="CHEBI:15361"/>
        <dbReference type="ChEBI" id="CHEBI:58689"/>
        <dbReference type="ChEBI" id="CHEBI:58818"/>
        <dbReference type="EC" id="4.2.99.20"/>
    </reaction>
</comment>
<name>A0A090ITY7_9GAMM</name>
<dbReference type="PANTHER" id="PTHR42916:SF1">
    <property type="entry name" value="PROTEIN PHYLLO, CHLOROPLASTIC"/>
    <property type="match status" value="1"/>
</dbReference>
<comment type="function">
    <text evidence="3">Catalyzes a proton abstraction reaction that results in 2,5-elimination of pyruvate from 2-succinyl-5-enolpyruvyl-6-hydroxy-3-cyclohexene-1-carboxylate (SEPHCHC) and the formation of 2-succinyl-6-hydroxy-2,4-cyclohexadiene-1-carboxylate (SHCHC).</text>
</comment>
<dbReference type="GO" id="GO:0016787">
    <property type="term" value="F:hydrolase activity"/>
    <property type="evidence" value="ECO:0007669"/>
    <property type="project" value="UniProtKB-KW"/>
</dbReference>
<dbReference type="PATRIC" id="fig|80852.17.peg.1846"/>
<evidence type="ECO:0000256" key="3">
    <source>
        <dbReference type="HAMAP-Rule" id="MF_01660"/>
    </source>
</evidence>
<dbReference type="Pfam" id="PF00561">
    <property type="entry name" value="Abhydrolase_1"/>
    <property type="match status" value="1"/>
</dbReference>
<comment type="similarity">
    <text evidence="3">Belongs to the AB hydrolase superfamily. MenH family.</text>
</comment>
<accession>A0A090ITY7</accession>
<proteinExistence type="inferred from homology"/>
<dbReference type="EMBL" id="LN554846">
    <property type="protein sequence ID" value="CED71855.1"/>
    <property type="molecule type" value="Genomic_DNA"/>
</dbReference>
<dbReference type="HAMAP" id="MF_01660">
    <property type="entry name" value="MenH"/>
    <property type="match status" value="1"/>
</dbReference>
<dbReference type="KEGG" id="awd:AWOD_I_1789"/>
<evidence type="ECO:0000313" key="5">
    <source>
        <dbReference type="EMBL" id="CED71855.1"/>
    </source>
</evidence>
<comment type="pathway">
    <text evidence="3">Quinol/quinone metabolism; menaquinone biosynthesis.</text>
</comment>
<evidence type="ECO:0000259" key="4">
    <source>
        <dbReference type="Pfam" id="PF00561"/>
    </source>
</evidence>
<dbReference type="NCBIfam" id="TIGR03695">
    <property type="entry name" value="menH_SHCHC"/>
    <property type="match status" value="1"/>
</dbReference>
<dbReference type="GeneID" id="28541364"/>
<dbReference type="SUPFAM" id="SSF53474">
    <property type="entry name" value="alpha/beta-Hydrolases"/>
    <property type="match status" value="1"/>
</dbReference>
<dbReference type="GO" id="GO:0070205">
    <property type="term" value="F:2-succinyl-6-hydroxy-2,4-cyclohexadiene-1-carboxylate synthase activity"/>
    <property type="evidence" value="ECO:0007669"/>
    <property type="project" value="UniProtKB-UniRule"/>
</dbReference>
<evidence type="ECO:0000256" key="1">
    <source>
        <dbReference type="ARBA" id="ARBA00022428"/>
    </source>
</evidence>
<keyword evidence="5" id="KW-0378">Hydrolase</keyword>
<evidence type="ECO:0000256" key="2">
    <source>
        <dbReference type="ARBA" id="ARBA00023239"/>
    </source>
</evidence>
<dbReference type="EC" id="4.2.99.20" evidence="3"/>
<dbReference type="OrthoDB" id="9808398at2"/>
<feature type="domain" description="AB hydrolase-1" evidence="4">
    <location>
        <begin position="17"/>
        <end position="248"/>
    </location>
</feature>
<gene>
    <name evidence="3" type="primary">menH</name>
    <name evidence="5" type="ORF">AWOD_I_1789</name>
</gene>
<dbReference type="InterPro" id="IPR029058">
    <property type="entry name" value="AB_hydrolase_fold"/>
</dbReference>
<dbReference type="GO" id="GO:0009234">
    <property type="term" value="P:menaquinone biosynthetic process"/>
    <property type="evidence" value="ECO:0007669"/>
    <property type="project" value="UniProtKB-UniRule"/>
</dbReference>
<dbReference type="AlphaFoldDB" id="A0A090ITY7"/>
<dbReference type="UniPathway" id="UPA01057">
    <property type="reaction ID" value="UER00900"/>
</dbReference>
<sequence length="264" mass="29935">MPLYSKCIEPKENTTQPCVVFLHGLLGSIGDWEKIASAIAKTHPVLLIDLPGHGHSRLINVSESHGFEQTCRLIVEQLESSPYQEFIFVGYSLGGRIAMYLNACVELQSNISLRGLCIEGGNFGLLSKEEKQARLNNDIRWAERFEQQPIADVLDDWYQQKVFSSLNPEQRQVLVAKRSDNLGKSIGMMLRSTSLAKQPYLLEALHRSTIPMLYICGEADNKFQHLAEQSQLTYQIIAQAGHNAHVEQPERFTHVLNTFLQQWK</sequence>
<dbReference type="Gene3D" id="3.40.50.1820">
    <property type="entry name" value="alpha/beta hydrolase"/>
    <property type="match status" value="1"/>
</dbReference>
<dbReference type="STRING" id="80852.AWOD_I_1789"/>
<dbReference type="InterPro" id="IPR000073">
    <property type="entry name" value="AB_hydrolase_1"/>
</dbReference>
<dbReference type="HOGENOM" id="CLU_020336_38_2_6"/>
<organism evidence="5 6">
    <name type="scientific">Aliivibrio wodanis</name>
    <dbReference type="NCBI Taxonomy" id="80852"/>
    <lineage>
        <taxon>Bacteria</taxon>
        <taxon>Pseudomonadati</taxon>
        <taxon>Pseudomonadota</taxon>
        <taxon>Gammaproteobacteria</taxon>
        <taxon>Vibrionales</taxon>
        <taxon>Vibrionaceae</taxon>
        <taxon>Aliivibrio</taxon>
    </lineage>
</organism>
<keyword evidence="2 3" id="KW-0456">Lyase</keyword>
<comment type="subunit">
    <text evidence="3">Monomer.</text>
</comment>
<dbReference type="UniPathway" id="UPA00079"/>
<dbReference type="InterPro" id="IPR022485">
    <property type="entry name" value="SHCHC_synthase_MenH"/>
</dbReference>
<keyword evidence="1 3" id="KW-0474">Menaquinone biosynthesis</keyword>
<protein>
    <recommendedName>
        <fullName evidence="3">Putative 2-succinyl-6-hydroxy-2,4-cyclohexadiene-1-carboxylate synthase</fullName>
        <shortName evidence="3">SHCHC synthase</shortName>
        <ecNumber evidence="3">4.2.99.20</ecNumber>
    </recommendedName>
</protein>
<comment type="pathway">
    <text evidence="3">Quinol/quinone metabolism; 1,4-dihydroxy-2-naphthoate biosynthesis; 1,4-dihydroxy-2-naphthoate from chorismate: step 3/7.</text>
</comment>